<dbReference type="SUPFAM" id="SSF51126">
    <property type="entry name" value="Pectin lyase-like"/>
    <property type="match status" value="1"/>
</dbReference>
<reference evidence="2 3" key="1">
    <citation type="submission" date="2016-07" db="EMBL/GenBank/DDBJ databases">
        <title>Pervasive Adenine N6-methylation of Active Genes in Fungi.</title>
        <authorList>
            <consortium name="DOE Joint Genome Institute"/>
            <person name="Mondo S.J."/>
            <person name="Dannebaum R.O."/>
            <person name="Kuo R.C."/>
            <person name="Labutti K."/>
            <person name="Haridas S."/>
            <person name="Kuo A."/>
            <person name="Salamov A."/>
            <person name="Ahrendt S.R."/>
            <person name="Lipzen A."/>
            <person name="Sullivan W."/>
            <person name="Andreopoulos W.B."/>
            <person name="Clum A."/>
            <person name="Lindquist E."/>
            <person name="Daum C."/>
            <person name="Ramamoorthy G.K."/>
            <person name="Gryganskyi A."/>
            <person name="Culley D."/>
            <person name="Magnuson J.K."/>
            <person name="James T.Y."/>
            <person name="O'Malley M.A."/>
            <person name="Stajich J.E."/>
            <person name="Spatafora J.W."/>
            <person name="Visel A."/>
            <person name="Grigoriev I.V."/>
        </authorList>
    </citation>
    <scope>NUCLEOTIDE SEQUENCE [LARGE SCALE GENOMIC DNA]</scope>
    <source>
        <strain evidence="2 3">CBS 931.73</strain>
    </source>
</reference>
<comment type="caution">
    <text evidence="2">The sequence shown here is derived from an EMBL/GenBank/DDBJ whole genome shotgun (WGS) entry which is preliminary data.</text>
</comment>
<evidence type="ECO:0000313" key="2">
    <source>
        <dbReference type="EMBL" id="ORX90011.1"/>
    </source>
</evidence>
<dbReference type="STRING" id="1314790.A0A1Y1XW77"/>
<evidence type="ECO:0000256" key="1">
    <source>
        <dbReference type="SAM" id="SignalP"/>
    </source>
</evidence>
<feature type="signal peptide" evidence="1">
    <location>
        <begin position="1"/>
        <end position="32"/>
    </location>
</feature>
<dbReference type="InterPro" id="IPR012334">
    <property type="entry name" value="Pectin_lyas_fold"/>
</dbReference>
<proteinExistence type="predicted"/>
<dbReference type="EMBL" id="MCFE01000406">
    <property type="protein sequence ID" value="ORX90011.1"/>
    <property type="molecule type" value="Genomic_DNA"/>
</dbReference>
<sequence>MHPHIAHDTFNFNHVFTRLLFSLCCFPNPTYTIMSYEYSGINNKRRFHWSDIFCIWFKCCDSKPIVKRCCQVGVVLFFLFMLRAISYGHWRCSESFWCSAIFPPKYPVPHSTLQPTGTAGQTNLLTVDTNTNAINYKAFTDQGDIIPDYSYVGYYNGEQDIPEDIPTLETLDPSNGDDTARIQEAIQKIAAAPIDPKTKYRGALFLRSGVFTVNKVINIGASGIIIRGDKNGNTTVVSTFKDRLYTFTIDTKARFVVNRRSQAPIMQKYVPLGATQIQLTTKDSRKFAAGDDIVIARYGNWDWIHEIGMDTLSWHDPNNRNSYDWKPFDLYFTRKVKEVDNDAGTITFDAPLTTSINQRWGGGWIAKYTYPERLEHVGVEYLNGVAAYDNTVTKKLENGETYLADDNHALGFVHVKSCVNCWVRGVTGRHFDYFITTQASLQVTVQDCTYSEPVSSIDGSYRYAYYIAAGSERILYKQCRATDARHPFIVGSQITGPNVFHDCQSERDIATSEPHMRWSVGGLFDNVKSSIAVQYRGYMGSGHGWSGANYMLWNCEGSVIVQKPPTAQNFAVGQVGEKLRAAFGEKPEGWYESMGKRVEPASLYQQQLKARLQKNN</sequence>
<dbReference type="InterPro" id="IPR011050">
    <property type="entry name" value="Pectin_lyase_fold/virulence"/>
</dbReference>
<dbReference type="InParanoid" id="A0A1Y1XW77"/>
<name>A0A1Y1XW77_9FUNG</name>
<dbReference type="Proteomes" id="UP000193498">
    <property type="component" value="Unassembled WGS sequence"/>
</dbReference>
<keyword evidence="1" id="KW-0732">Signal</keyword>
<feature type="chain" id="PRO_5012169174" description="Pectin lyase-like protein" evidence="1">
    <location>
        <begin position="33"/>
        <end position="616"/>
    </location>
</feature>
<dbReference type="AlphaFoldDB" id="A0A1Y1XW77"/>
<evidence type="ECO:0000313" key="3">
    <source>
        <dbReference type="Proteomes" id="UP000193498"/>
    </source>
</evidence>
<keyword evidence="3" id="KW-1185">Reference proteome</keyword>
<protein>
    <recommendedName>
        <fullName evidence="4">Pectin lyase-like protein</fullName>
    </recommendedName>
</protein>
<evidence type="ECO:0008006" key="4">
    <source>
        <dbReference type="Google" id="ProtNLM"/>
    </source>
</evidence>
<accession>A0A1Y1XW77</accession>
<organism evidence="2 3">
    <name type="scientific">Basidiobolus meristosporus CBS 931.73</name>
    <dbReference type="NCBI Taxonomy" id="1314790"/>
    <lineage>
        <taxon>Eukaryota</taxon>
        <taxon>Fungi</taxon>
        <taxon>Fungi incertae sedis</taxon>
        <taxon>Zoopagomycota</taxon>
        <taxon>Entomophthoromycotina</taxon>
        <taxon>Basidiobolomycetes</taxon>
        <taxon>Basidiobolales</taxon>
        <taxon>Basidiobolaceae</taxon>
        <taxon>Basidiobolus</taxon>
    </lineage>
</organism>
<dbReference type="Gene3D" id="2.160.20.10">
    <property type="entry name" value="Single-stranded right-handed beta-helix, Pectin lyase-like"/>
    <property type="match status" value="1"/>
</dbReference>
<dbReference type="OrthoDB" id="509690at2759"/>
<gene>
    <name evidence="2" type="ORF">K493DRAFT_340283</name>
</gene>